<dbReference type="EMBL" id="UIDD01000007">
    <property type="protein sequence ID" value="SUQ63013.1"/>
    <property type="molecule type" value="Genomic_DNA"/>
</dbReference>
<evidence type="ECO:0000256" key="1">
    <source>
        <dbReference type="SAM" id="Phobius"/>
    </source>
</evidence>
<organism evidence="2 3">
    <name type="scientific">Pseudomonas wadenswilerensis</name>
    <dbReference type="NCBI Taxonomy" id="1785161"/>
    <lineage>
        <taxon>Bacteria</taxon>
        <taxon>Pseudomonadati</taxon>
        <taxon>Pseudomonadota</taxon>
        <taxon>Gammaproteobacteria</taxon>
        <taxon>Pseudomonadales</taxon>
        <taxon>Pseudomonadaceae</taxon>
        <taxon>Pseudomonas</taxon>
    </lineage>
</organism>
<reference evidence="3" key="1">
    <citation type="submission" date="2018-07" db="EMBL/GenBank/DDBJ databases">
        <authorList>
            <person name="Blom J."/>
        </authorList>
    </citation>
    <scope>NUCLEOTIDE SEQUENCE [LARGE SCALE GENOMIC DNA]</scope>
    <source>
        <strain evidence="3">CCOS 864</strain>
    </source>
</reference>
<accession>A0A380SZ45</accession>
<keyword evidence="1" id="KW-0812">Transmembrane</keyword>
<sequence>MNHQEQINACLRRNFPLLTLSWLLAVASLMSLMLVINGTHSPSSMSSSDILRNVKNGVVIPTMLHLLLVWGSTRLIWWLAALLVCCLLVTLGLYTQRPPGLIYYLALFCPLAGLLVLNSQGYRRIYARLVEISKAPRAKRLPGEPVDVLRYPGMAAFLRRFMGRSFAAFFLTMASIALATVQVEYAYFAQHLENMGYVVIVILVGAAVCGVGAGLIANGFAWGVWCLVAVAVTSLLMAIASVAAGIHPLFTATSIALPLVALVLLNSHHHRQFCKRFAVVRRLRLRKAGR</sequence>
<feature type="transmembrane region" description="Helical" evidence="1">
    <location>
        <begin position="224"/>
        <end position="243"/>
    </location>
</feature>
<feature type="transmembrane region" description="Helical" evidence="1">
    <location>
        <begin position="75"/>
        <end position="95"/>
    </location>
</feature>
<gene>
    <name evidence="2" type="ORF">CCOS864_02463</name>
</gene>
<feature type="transmembrane region" description="Helical" evidence="1">
    <location>
        <begin position="101"/>
        <end position="118"/>
    </location>
</feature>
<dbReference type="AlphaFoldDB" id="A0A380SZ45"/>
<feature type="transmembrane region" description="Helical" evidence="1">
    <location>
        <begin position="20"/>
        <end position="38"/>
    </location>
</feature>
<evidence type="ECO:0000313" key="2">
    <source>
        <dbReference type="EMBL" id="SUQ63013.1"/>
    </source>
</evidence>
<feature type="transmembrane region" description="Helical" evidence="1">
    <location>
        <begin position="194"/>
        <end position="217"/>
    </location>
</feature>
<protein>
    <submittedName>
        <fullName evidence="2">Uncharacterized protein</fullName>
    </submittedName>
</protein>
<feature type="transmembrane region" description="Helical" evidence="1">
    <location>
        <begin position="50"/>
        <end position="68"/>
    </location>
</feature>
<dbReference type="Proteomes" id="UP000255177">
    <property type="component" value="Unassembled WGS sequence"/>
</dbReference>
<keyword evidence="3" id="KW-1185">Reference proteome</keyword>
<feature type="transmembrane region" description="Helical" evidence="1">
    <location>
        <begin position="166"/>
        <end position="188"/>
    </location>
</feature>
<keyword evidence="1" id="KW-1133">Transmembrane helix</keyword>
<keyword evidence="1" id="KW-0472">Membrane</keyword>
<proteinExistence type="predicted"/>
<evidence type="ECO:0000313" key="3">
    <source>
        <dbReference type="Proteomes" id="UP000255177"/>
    </source>
</evidence>
<name>A0A380SZ45_9PSED</name>
<dbReference type="RefSeq" id="WP_115086599.1">
    <property type="nucleotide sequence ID" value="NZ_CBCSFG010000049.1"/>
</dbReference>
<feature type="transmembrane region" description="Helical" evidence="1">
    <location>
        <begin position="249"/>
        <end position="267"/>
    </location>
</feature>